<dbReference type="Gene3D" id="1.10.260.40">
    <property type="entry name" value="lambda repressor-like DNA-binding domains"/>
    <property type="match status" value="1"/>
</dbReference>
<evidence type="ECO:0000313" key="3">
    <source>
        <dbReference type="EMBL" id="KAB8287845.1"/>
    </source>
</evidence>
<dbReference type="OrthoDB" id="3233745at2"/>
<dbReference type="GO" id="GO:0005829">
    <property type="term" value="C:cytosol"/>
    <property type="evidence" value="ECO:0007669"/>
    <property type="project" value="TreeGrafter"/>
</dbReference>
<dbReference type="RefSeq" id="WP_152358384.1">
    <property type="nucleotide sequence ID" value="NZ_WBSM01000006.1"/>
</dbReference>
<sequence>MPTQSFDDMFDEAMQDPEMAELINGYMAQMTVGIQLANARDEVGMSMDALSQQSGVAKSTIINIEHGEASPTIFTLTRLAAAMGKTFQTAFV</sequence>
<organism evidence="3 6">
    <name type="scientific">Bifidobacterium ramosum</name>
    <dbReference type="NCBI Taxonomy" id="1798158"/>
    <lineage>
        <taxon>Bacteria</taxon>
        <taxon>Bacillati</taxon>
        <taxon>Actinomycetota</taxon>
        <taxon>Actinomycetes</taxon>
        <taxon>Bifidobacteriales</taxon>
        <taxon>Bifidobacteriaceae</taxon>
        <taxon>Bifidobacterium</taxon>
    </lineage>
</organism>
<comment type="caution">
    <text evidence="3">The sequence shown here is derived from an EMBL/GenBank/DDBJ whole genome shotgun (WGS) entry which is preliminary data.</text>
</comment>
<dbReference type="PANTHER" id="PTHR46797">
    <property type="entry name" value="HTH-TYPE TRANSCRIPTIONAL REGULATOR"/>
    <property type="match status" value="1"/>
</dbReference>
<protein>
    <submittedName>
        <fullName evidence="4">Helix-turn-helix domain-containing protein</fullName>
    </submittedName>
    <submittedName>
        <fullName evidence="3">XRE family transcriptional regulator</fullName>
    </submittedName>
</protein>
<dbReference type="EMBL" id="WHZX01000002">
    <property type="protein sequence ID" value="NEG71208.1"/>
    <property type="molecule type" value="Genomic_DNA"/>
</dbReference>
<evidence type="ECO:0000313" key="5">
    <source>
        <dbReference type="Proteomes" id="UP000469943"/>
    </source>
</evidence>
<proteinExistence type="predicted"/>
<reference evidence="3 6" key="2">
    <citation type="submission" date="2019-10" db="EMBL/GenBank/DDBJ databases">
        <title>Characterization of the phylogenetic diversity of two novel species belonging to the genus Bifidobacterium: Bifidobacterium cebidarum sp. nov. and Bifidobacterium leontopitheci sp. nov.</title>
        <authorList>
            <person name="Lugli G.A."/>
            <person name="Duranti S."/>
            <person name="Milani C."/>
            <person name="Turroni F."/>
            <person name="Ventura M."/>
        </authorList>
    </citation>
    <scope>NUCLEOTIDE SEQUENCE [LARGE SCALE GENOMIC DNA]</scope>
    <source>
        <strain evidence="3 6">DSM 100688</strain>
    </source>
</reference>
<gene>
    <name evidence="3" type="ORF">DSM100688_1312</name>
    <name evidence="4" type="ORF">GFD24_03030</name>
</gene>
<dbReference type="GO" id="GO:0003677">
    <property type="term" value="F:DNA binding"/>
    <property type="evidence" value="ECO:0007669"/>
    <property type="project" value="UniProtKB-KW"/>
</dbReference>
<dbReference type="SUPFAM" id="SSF47413">
    <property type="entry name" value="lambda repressor-like DNA-binding domains"/>
    <property type="match status" value="1"/>
</dbReference>
<dbReference type="Proteomes" id="UP000482084">
    <property type="component" value="Unassembled WGS sequence"/>
</dbReference>
<reference evidence="4 5" key="1">
    <citation type="submission" date="2019-10" db="EMBL/GenBank/DDBJ databases">
        <title>Bifidobacterium from non-human primates.</title>
        <authorList>
            <person name="Modesto M."/>
        </authorList>
    </citation>
    <scope>NUCLEOTIDE SEQUENCE [LARGE SCALE GENOMIC DNA]</scope>
    <source>
        <strain evidence="4 5">TREM</strain>
    </source>
</reference>
<evidence type="ECO:0000256" key="1">
    <source>
        <dbReference type="ARBA" id="ARBA00023125"/>
    </source>
</evidence>
<keyword evidence="1" id="KW-0238">DNA-binding</keyword>
<feature type="domain" description="HTH cro/C1-type" evidence="2">
    <location>
        <begin position="36"/>
        <end position="90"/>
    </location>
</feature>
<evidence type="ECO:0000259" key="2">
    <source>
        <dbReference type="PROSITE" id="PS50943"/>
    </source>
</evidence>
<evidence type="ECO:0000313" key="6">
    <source>
        <dbReference type="Proteomes" id="UP000482084"/>
    </source>
</evidence>
<dbReference type="AlphaFoldDB" id="A0A6L4X052"/>
<name>A0A6L4X052_9BIFI</name>
<evidence type="ECO:0000313" key="4">
    <source>
        <dbReference type="EMBL" id="NEG71208.1"/>
    </source>
</evidence>
<dbReference type="SMART" id="SM00530">
    <property type="entry name" value="HTH_XRE"/>
    <property type="match status" value="1"/>
</dbReference>
<dbReference type="InterPro" id="IPR010982">
    <property type="entry name" value="Lambda_DNA-bd_dom_sf"/>
</dbReference>
<keyword evidence="6" id="KW-1185">Reference proteome</keyword>
<dbReference type="Pfam" id="PF01381">
    <property type="entry name" value="HTH_3"/>
    <property type="match status" value="1"/>
</dbReference>
<dbReference type="Proteomes" id="UP000469943">
    <property type="component" value="Unassembled WGS sequence"/>
</dbReference>
<accession>A0A6L4X052</accession>
<dbReference type="CDD" id="cd00093">
    <property type="entry name" value="HTH_XRE"/>
    <property type="match status" value="1"/>
</dbReference>
<dbReference type="PANTHER" id="PTHR46797:SF1">
    <property type="entry name" value="METHYLPHOSPHONATE SYNTHASE"/>
    <property type="match status" value="1"/>
</dbReference>
<dbReference type="EMBL" id="WBSM01000006">
    <property type="protein sequence ID" value="KAB8287845.1"/>
    <property type="molecule type" value="Genomic_DNA"/>
</dbReference>
<dbReference type="GO" id="GO:0003700">
    <property type="term" value="F:DNA-binding transcription factor activity"/>
    <property type="evidence" value="ECO:0007669"/>
    <property type="project" value="TreeGrafter"/>
</dbReference>
<dbReference type="InterPro" id="IPR050807">
    <property type="entry name" value="TransReg_Diox_bact_type"/>
</dbReference>
<dbReference type="InterPro" id="IPR001387">
    <property type="entry name" value="Cro/C1-type_HTH"/>
</dbReference>
<dbReference type="PROSITE" id="PS50943">
    <property type="entry name" value="HTH_CROC1"/>
    <property type="match status" value="1"/>
</dbReference>